<evidence type="ECO:0000313" key="5">
    <source>
        <dbReference type="WBParaSite" id="NBR_0001029301-mRNA-1"/>
    </source>
</evidence>
<dbReference type="EMBL" id="UYSL01020286">
    <property type="protein sequence ID" value="VDL73883.1"/>
    <property type="molecule type" value="Genomic_DNA"/>
</dbReference>
<evidence type="ECO:0000256" key="2">
    <source>
        <dbReference type="SAM" id="SignalP"/>
    </source>
</evidence>
<dbReference type="AlphaFoldDB" id="A0A0N4Y3C2"/>
<feature type="signal peptide" evidence="2">
    <location>
        <begin position="1"/>
        <end position="19"/>
    </location>
</feature>
<proteinExistence type="predicted"/>
<protein>
    <submittedName>
        <fullName evidence="5">Secreted protein</fullName>
    </submittedName>
</protein>
<reference evidence="5" key="1">
    <citation type="submission" date="2017-02" db="UniProtKB">
        <authorList>
            <consortium name="WormBaseParasite"/>
        </authorList>
    </citation>
    <scope>IDENTIFICATION</scope>
</reference>
<evidence type="ECO:0000313" key="3">
    <source>
        <dbReference type="EMBL" id="VDL73883.1"/>
    </source>
</evidence>
<evidence type="ECO:0000313" key="4">
    <source>
        <dbReference type="Proteomes" id="UP000271162"/>
    </source>
</evidence>
<dbReference type="Proteomes" id="UP000271162">
    <property type="component" value="Unassembled WGS sequence"/>
</dbReference>
<keyword evidence="2" id="KW-0732">Signal</keyword>
<name>A0A0N4Y3C2_NIPBR</name>
<gene>
    <name evidence="3" type="ORF">NBR_LOCUS10294</name>
</gene>
<dbReference type="WBParaSite" id="NBR_0001029301-mRNA-1">
    <property type="protein sequence ID" value="NBR_0001029301-mRNA-1"/>
    <property type="gene ID" value="NBR_0001029301"/>
</dbReference>
<feature type="chain" id="PRO_5043125207" evidence="2">
    <location>
        <begin position="20"/>
        <end position="71"/>
    </location>
</feature>
<reference evidence="3 4" key="2">
    <citation type="submission" date="2018-11" db="EMBL/GenBank/DDBJ databases">
        <authorList>
            <consortium name="Pathogen Informatics"/>
        </authorList>
    </citation>
    <scope>NUCLEOTIDE SEQUENCE [LARGE SCALE GENOMIC DNA]</scope>
</reference>
<accession>A0A0N4Y3C2</accession>
<evidence type="ECO:0000256" key="1">
    <source>
        <dbReference type="SAM" id="MobiDB-lite"/>
    </source>
</evidence>
<sequence>MRVFVLFLIAAILAGQVFETTAYLRQRRRRHLGKYRGSTRSYLRWKYGRRHNNYYNDNQDDDDYNDHNDWF</sequence>
<feature type="region of interest" description="Disordered" evidence="1">
    <location>
        <begin position="51"/>
        <end position="71"/>
    </location>
</feature>
<keyword evidence="4" id="KW-1185">Reference proteome</keyword>
<organism evidence="5">
    <name type="scientific">Nippostrongylus brasiliensis</name>
    <name type="common">Rat hookworm</name>
    <dbReference type="NCBI Taxonomy" id="27835"/>
    <lineage>
        <taxon>Eukaryota</taxon>
        <taxon>Metazoa</taxon>
        <taxon>Ecdysozoa</taxon>
        <taxon>Nematoda</taxon>
        <taxon>Chromadorea</taxon>
        <taxon>Rhabditida</taxon>
        <taxon>Rhabditina</taxon>
        <taxon>Rhabditomorpha</taxon>
        <taxon>Strongyloidea</taxon>
        <taxon>Heligmosomidae</taxon>
        <taxon>Nippostrongylus</taxon>
    </lineage>
</organism>